<dbReference type="InterPro" id="IPR050669">
    <property type="entry name" value="Hemerythrin"/>
</dbReference>
<proteinExistence type="inferred from homology"/>
<comment type="similarity">
    <text evidence="1">Belongs to the hemerythrin family.</text>
</comment>
<dbReference type="AlphaFoldDB" id="A0A9D1LKL4"/>
<organism evidence="7 8">
    <name type="scientific">Candidatus Ventrousia excrementavium</name>
    <dbReference type="NCBI Taxonomy" id="2840961"/>
    <lineage>
        <taxon>Bacteria</taxon>
        <taxon>Bacillati</taxon>
        <taxon>Bacillota</taxon>
        <taxon>Clostridia</taxon>
        <taxon>Eubacteriales</taxon>
        <taxon>Clostridiaceae</taxon>
        <taxon>Clostridiaceae incertae sedis</taxon>
        <taxon>Candidatus Ventrousia</taxon>
    </lineage>
</organism>
<dbReference type="SUPFAM" id="SSF47188">
    <property type="entry name" value="Hemerythrin-like"/>
    <property type="match status" value="1"/>
</dbReference>
<evidence type="ECO:0000256" key="4">
    <source>
        <dbReference type="ARBA" id="ARBA00023004"/>
    </source>
</evidence>
<dbReference type="NCBIfam" id="TIGR02481">
    <property type="entry name" value="hemeryth_dom"/>
    <property type="match status" value="1"/>
</dbReference>
<dbReference type="PANTHER" id="PTHR37164:SF1">
    <property type="entry name" value="BACTERIOHEMERYTHRIN"/>
    <property type="match status" value="1"/>
</dbReference>
<dbReference type="InterPro" id="IPR012312">
    <property type="entry name" value="Hemerythrin-like"/>
</dbReference>
<evidence type="ECO:0000256" key="2">
    <source>
        <dbReference type="ARBA" id="ARBA00022500"/>
    </source>
</evidence>
<dbReference type="Gene3D" id="1.20.120.50">
    <property type="entry name" value="Hemerythrin-like"/>
    <property type="match status" value="1"/>
</dbReference>
<keyword evidence="4" id="KW-0408">Iron</keyword>
<accession>A0A9D1LKL4</accession>
<dbReference type="GO" id="GO:0046872">
    <property type="term" value="F:metal ion binding"/>
    <property type="evidence" value="ECO:0007669"/>
    <property type="project" value="UniProtKB-KW"/>
</dbReference>
<name>A0A9D1LKL4_9CLOT</name>
<feature type="domain" description="Chemotaxis phosphatase CheX-like" evidence="6">
    <location>
        <begin position="181"/>
        <end position="258"/>
    </location>
</feature>
<dbReference type="NCBIfam" id="NF033749">
    <property type="entry name" value="bact_hemeryth"/>
    <property type="match status" value="1"/>
</dbReference>
<keyword evidence="2" id="KW-0145">Chemotaxis</keyword>
<gene>
    <name evidence="7" type="ORF">IAB67_07455</name>
</gene>
<dbReference type="InterPro" id="IPR035938">
    <property type="entry name" value="Hemerythrin-like_sf"/>
</dbReference>
<sequence length="286" mass="32073">MMWKESYRLGVDRIDEQHIELFRMTEELIRAIERRASTEAYQKALGFLKDYVIYHFADEEQYQASIGYSGLAEHQKEHSEFTSTVLDYEKKLEANGYDLATLKDLAGMLTAWLIYHVADTGQKIVDREKATYGKKNFGQCVELFSESAAEVMETMAGFDRSNIRLRTVYDHQMQGDVFVEIELVGELRGKAVFGFSKELALYLVNTMTMMELTEIDELVQSALCELTNISCGNAASELAQRRISCDIRPPVTCDGASCGLGVNGVCIDTTAGGLEVVVLVDHEPSL</sequence>
<dbReference type="InterPro" id="IPR028976">
    <property type="entry name" value="CheC-like_sf"/>
</dbReference>
<dbReference type="SUPFAM" id="SSF103039">
    <property type="entry name" value="CheC-like"/>
    <property type="match status" value="1"/>
</dbReference>
<reference evidence="7" key="1">
    <citation type="submission" date="2020-10" db="EMBL/GenBank/DDBJ databases">
        <authorList>
            <person name="Gilroy R."/>
        </authorList>
    </citation>
    <scope>NUCLEOTIDE SEQUENCE</scope>
    <source>
        <strain evidence="7">CHK191-8634</strain>
    </source>
</reference>
<evidence type="ECO:0000313" key="7">
    <source>
        <dbReference type="EMBL" id="HIU44113.1"/>
    </source>
</evidence>
<dbReference type="GO" id="GO:0006935">
    <property type="term" value="P:chemotaxis"/>
    <property type="evidence" value="ECO:0007669"/>
    <property type="project" value="UniProtKB-KW"/>
</dbReference>
<evidence type="ECO:0000256" key="1">
    <source>
        <dbReference type="ARBA" id="ARBA00010587"/>
    </source>
</evidence>
<dbReference type="Pfam" id="PF01814">
    <property type="entry name" value="Hemerythrin"/>
    <property type="match status" value="1"/>
</dbReference>
<comment type="caution">
    <text evidence="7">The sequence shown here is derived from an EMBL/GenBank/DDBJ whole genome shotgun (WGS) entry which is preliminary data.</text>
</comment>
<dbReference type="EMBL" id="DVMR01000057">
    <property type="protein sequence ID" value="HIU44113.1"/>
    <property type="molecule type" value="Genomic_DNA"/>
</dbReference>
<dbReference type="Pfam" id="PF13690">
    <property type="entry name" value="CheX"/>
    <property type="match status" value="1"/>
</dbReference>
<dbReference type="PANTHER" id="PTHR37164">
    <property type="entry name" value="BACTERIOHEMERYTHRIN"/>
    <property type="match status" value="1"/>
</dbReference>
<evidence type="ECO:0000259" key="6">
    <source>
        <dbReference type="Pfam" id="PF13690"/>
    </source>
</evidence>
<feature type="domain" description="Hemerythrin-like" evidence="5">
    <location>
        <begin position="10"/>
        <end position="120"/>
    </location>
</feature>
<evidence type="ECO:0000256" key="3">
    <source>
        <dbReference type="ARBA" id="ARBA00022723"/>
    </source>
</evidence>
<dbReference type="InterPro" id="IPR028051">
    <property type="entry name" value="CheX-like_dom"/>
</dbReference>
<keyword evidence="3" id="KW-0479">Metal-binding</keyword>
<evidence type="ECO:0000259" key="5">
    <source>
        <dbReference type="Pfam" id="PF01814"/>
    </source>
</evidence>
<dbReference type="InterPro" id="IPR012827">
    <property type="entry name" value="Hemerythrin_metal-bd"/>
</dbReference>
<dbReference type="CDD" id="cd17906">
    <property type="entry name" value="CheX"/>
    <property type="match status" value="1"/>
</dbReference>
<dbReference type="Gene3D" id="3.40.1550.10">
    <property type="entry name" value="CheC-like"/>
    <property type="match status" value="1"/>
</dbReference>
<dbReference type="CDD" id="cd12107">
    <property type="entry name" value="Hemerythrin"/>
    <property type="match status" value="1"/>
</dbReference>
<evidence type="ECO:0000313" key="8">
    <source>
        <dbReference type="Proteomes" id="UP000824073"/>
    </source>
</evidence>
<dbReference type="Proteomes" id="UP000824073">
    <property type="component" value="Unassembled WGS sequence"/>
</dbReference>
<reference evidence="7" key="2">
    <citation type="journal article" date="2021" name="PeerJ">
        <title>Extensive microbial diversity within the chicken gut microbiome revealed by metagenomics and culture.</title>
        <authorList>
            <person name="Gilroy R."/>
            <person name="Ravi A."/>
            <person name="Getino M."/>
            <person name="Pursley I."/>
            <person name="Horton D.L."/>
            <person name="Alikhan N.F."/>
            <person name="Baker D."/>
            <person name="Gharbi K."/>
            <person name="Hall N."/>
            <person name="Watson M."/>
            <person name="Adriaenssens E.M."/>
            <person name="Foster-Nyarko E."/>
            <person name="Jarju S."/>
            <person name="Secka A."/>
            <person name="Antonio M."/>
            <person name="Oren A."/>
            <person name="Chaudhuri R.R."/>
            <person name="La Ragione R."/>
            <person name="Hildebrand F."/>
            <person name="Pallen M.J."/>
        </authorList>
    </citation>
    <scope>NUCLEOTIDE SEQUENCE</scope>
    <source>
        <strain evidence="7">CHK191-8634</strain>
    </source>
</reference>
<protein>
    <submittedName>
        <fullName evidence="7">Bacteriohemerythrin</fullName>
    </submittedName>
</protein>